<dbReference type="GO" id="GO:0008654">
    <property type="term" value="P:phospholipid biosynthetic process"/>
    <property type="evidence" value="ECO:0007669"/>
    <property type="project" value="InterPro"/>
</dbReference>
<dbReference type="SUPFAM" id="SSF51735">
    <property type="entry name" value="NAD(P)-binding Rossmann-fold domains"/>
    <property type="match status" value="1"/>
</dbReference>
<dbReference type="Proteomes" id="UP000886111">
    <property type="component" value="Unassembled WGS sequence"/>
</dbReference>
<organism evidence="4">
    <name type="scientific">Caldithrix abyssi</name>
    <dbReference type="NCBI Taxonomy" id="187145"/>
    <lineage>
        <taxon>Bacteria</taxon>
        <taxon>Pseudomonadati</taxon>
        <taxon>Calditrichota</taxon>
        <taxon>Calditrichia</taxon>
        <taxon>Calditrichales</taxon>
        <taxon>Calditrichaceae</taxon>
        <taxon>Caldithrix</taxon>
    </lineage>
</organism>
<sequence length="441" mass="50412">MIEQMKNLKISDAKGKVGVLLPGMGAVATTFIAGVLAIRKKLAKPFGSLTQMQHIRLGRRDEHRNPLIKDLIGLAELDDLYFGGWDIFEDNAYEAAIKAGVLDKELLDQVKDELEAIKPMKAVFDKNYVKKLDGPHVKKASNWYEYMEMVREDIRNFKKEHNLDRLVMIWTGSTEIYMKPSEVHQSKAAFEKAMKENHPDIAPSMIYAWAAIAEGVPYANGAPNLTADIPAMYEFAKEMQVPLAGKDLKTGQTLMKTIIAPGLKARMLGVEGWFSTNILGNRDGEVLDDPESFKTKEESKLSVLDQIFQTELYPDLYKDLYHKVRINYYPPRKDNKEGWDNIDIFGWLGYPMQIKIDFLCRDSILAAPIVLDLALFLDLAKRANFHGIQEWLSFYFKSPIHAPNLYPEHDLFIQLMKLKNTLRVMAGEKEITHLGLEYYMQ</sequence>
<comment type="similarity">
    <text evidence="1">Belongs to the myo-inositol 1-phosphate synthase family.</text>
</comment>
<dbReference type="InterPro" id="IPR002587">
    <property type="entry name" value="Myo-inos-1-P_Synthase"/>
</dbReference>
<dbReference type="GO" id="GO:0004512">
    <property type="term" value="F:inositol-3-phosphate synthase activity"/>
    <property type="evidence" value="ECO:0007669"/>
    <property type="project" value="InterPro"/>
</dbReference>
<keyword evidence="2" id="KW-1133">Transmembrane helix</keyword>
<dbReference type="EMBL" id="DRTD01000569">
    <property type="protein sequence ID" value="HHE55643.1"/>
    <property type="molecule type" value="Genomic_DNA"/>
</dbReference>
<dbReference type="Gene3D" id="3.40.50.720">
    <property type="entry name" value="NAD(P)-binding Rossmann-like Domain"/>
    <property type="match status" value="1"/>
</dbReference>
<keyword evidence="2" id="KW-0812">Transmembrane</keyword>
<evidence type="ECO:0000256" key="1">
    <source>
        <dbReference type="ARBA" id="ARBA00010813"/>
    </source>
</evidence>
<feature type="transmembrane region" description="Helical" evidence="2">
    <location>
        <begin position="20"/>
        <end position="38"/>
    </location>
</feature>
<dbReference type="AlphaFoldDB" id="A0A7V5LJ12"/>
<dbReference type="SUPFAM" id="SSF55347">
    <property type="entry name" value="Glyceraldehyde-3-phosphate dehydrogenase-like, C-terminal domain"/>
    <property type="match status" value="1"/>
</dbReference>
<dbReference type="PANTHER" id="PTHR11510">
    <property type="entry name" value="MYO-INOSITOL-1 PHOSPHATE SYNTHASE"/>
    <property type="match status" value="1"/>
</dbReference>
<dbReference type="GO" id="GO:0006021">
    <property type="term" value="P:inositol biosynthetic process"/>
    <property type="evidence" value="ECO:0007669"/>
    <property type="project" value="InterPro"/>
</dbReference>
<accession>A0A7V5LJ12</accession>
<evidence type="ECO:0000259" key="3">
    <source>
        <dbReference type="Pfam" id="PF01658"/>
    </source>
</evidence>
<dbReference type="InterPro" id="IPR013021">
    <property type="entry name" value="Myo-inos-1-P_Synthase_GAPDH"/>
</dbReference>
<proteinExistence type="inferred from homology"/>
<name>A0A7V5LJ12_CALAY</name>
<gene>
    <name evidence="4" type="ORF">ENL21_07665</name>
</gene>
<dbReference type="Pfam" id="PF01658">
    <property type="entry name" value="Inos-1-P_synth"/>
    <property type="match status" value="1"/>
</dbReference>
<evidence type="ECO:0000313" key="4">
    <source>
        <dbReference type="EMBL" id="HHE55643.1"/>
    </source>
</evidence>
<comment type="caution">
    <text evidence="4">The sequence shown here is derived from an EMBL/GenBank/DDBJ whole genome shotgun (WGS) entry which is preliminary data.</text>
</comment>
<keyword evidence="2" id="KW-0472">Membrane</keyword>
<dbReference type="InterPro" id="IPR036291">
    <property type="entry name" value="NAD(P)-bd_dom_sf"/>
</dbReference>
<feature type="domain" description="Myo-inositol-1-phosphate synthase GAPDH-like" evidence="3">
    <location>
        <begin position="251"/>
        <end position="363"/>
    </location>
</feature>
<dbReference type="PIRSF" id="PIRSF015578">
    <property type="entry name" value="Myoinos-ppht_syn"/>
    <property type="match status" value="1"/>
</dbReference>
<dbReference type="Pfam" id="PF07994">
    <property type="entry name" value="NAD_binding_5"/>
    <property type="match status" value="1"/>
</dbReference>
<reference evidence="4" key="1">
    <citation type="journal article" date="2020" name="mSystems">
        <title>Genome- and Community-Level Interaction Insights into Carbon Utilization and Element Cycling Functions of Hydrothermarchaeota in Hydrothermal Sediment.</title>
        <authorList>
            <person name="Zhou Z."/>
            <person name="Liu Y."/>
            <person name="Xu W."/>
            <person name="Pan J."/>
            <person name="Luo Z.H."/>
            <person name="Li M."/>
        </authorList>
    </citation>
    <scope>NUCLEOTIDE SEQUENCE [LARGE SCALE GENOMIC DNA]</scope>
    <source>
        <strain evidence="4">HyVt-76</strain>
    </source>
</reference>
<protein>
    <submittedName>
        <fullName evidence="4">Inositol-3-phosphate synthase</fullName>
    </submittedName>
</protein>
<dbReference type="Gene3D" id="3.30.360.10">
    <property type="entry name" value="Dihydrodipicolinate Reductase, domain 2"/>
    <property type="match status" value="1"/>
</dbReference>
<evidence type="ECO:0000256" key="2">
    <source>
        <dbReference type="SAM" id="Phobius"/>
    </source>
</evidence>